<evidence type="ECO:0000256" key="2">
    <source>
        <dbReference type="ARBA" id="ARBA00022737"/>
    </source>
</evidence>
<dbReference type="Gene3D" id="2.160.10.10">
    <property type="entry name" value="Hexapeptide repeat proteins"/>
    <property type="match status" value="1"/>
</dbReference>
<dbReference type="PANTHER" id="PTHR43300">
    <property type="entry name" value="ACETYLTRANSFERASE"/>
    <property type="match status" value="1"/>
</dbReference>
<dbReference type="AlphaFoldDB" id="A0A2T0AYZ1"/>
<comment type="caution">
    <text evidence="3">The sequence shown here is derived from an EMBL/GenBank/DDBJ whole genome shotgun (WGS) entry which is preliminary data.</text>
</comment>
<gene>
    <name evidence="3" type="ORF">MOHU_00730</name>
</gene>
<dbReference type="InterPro" id="IPR050179">
    <property type="entry name" value="Trans_hexapeptide_repeat"/>
</dbReference>
<dbReference type="GO" id="GO:0016746">
    <property type="term" value="F:acyltransferase activity"/>
    <property type="evidence" value="ECO:0007669"/>
    <property type="project" value="UniProtKB-KW"/>
</dbReference>
<proteinExistence type="predicted"/>
<keyword evidence="3" id="KW-0012">Acyltransferase</keyword>
<organism evidence="3 4">
    <name type="scientific">Neomoorella humiferrea</name>
    <dbReference type="NCBI Taxonomy" id="676965"/>
    <lineage>
        <taxon>Bacteria</taxon>
        <taxon>Bacillati</taxon>
        <taxon>Bacillota</taxon>
        <taxon>Clostridia</taxon>
        <taxon>Neomoorellales</taxon>
        <taxon>Neomoorellaceae</taxon>
        <taxon>Neomoorella</taxon>
    </lineage>
</organism>
<dbReference type="EC" id="2.3.1.-" evidence="3"/>
<dbReference type="Proteomes" id="UP000238415">
    <property type="component" value="Unassembled WGS sequence"/>
</dbReference>
<evidence type="ECO:0000313" key="3">
    <source>
        <dbReference type="EMBL" id="PRR76228.1"/>
    </source>
</evidence>
<keyword evidence="4" id="KW-1185">Reference proteome</keyword>
<dbReference type="OrthoDB" id="9801697at2"/>
<dbReference type="Pfam" id="PF00132">
    <property type="entry name" value="Hexapep"/>
    <property type="match status" value="1"/>
</dbReference>
<dbReference type="PROSITE" id="PS00101">
    <property type="entry name" value="HEXAPEP_TRANSFERASES"/>
    <property type="match status" value="1"/>
</dbReference>
<evidence type="ECO:0000256" key="1">
    <source>
        <dbReference type="ARBA" id="ARBA00022679"/>
    </source>
</evidence>
<dbReference type="RefSeq" id="WP_106004123.1">
    <property type="nucleotide sequence ID" value="NZ_CP136418.1"/>
</dbReference>
<dbReference type="PANTHER" id="PTHR43300:SF11">
    <property type="entry name" value="ACETYLTRANSFERASE RV3034C-RELATED"/>
    <property type="match status" value="1"/>
</dbReference>
<dbReference type="CDD" id="cd04647">
    <property type="entry name" value="LbH_MAT_like"/>
    <property type="match status" value="1"/>
</dbReference>
<dbReference type="InterPro" id="IPR018357">
    <property type="entry name" value="Hexapep_transf_CS"/>
</dbReference>
<dbReference type="SUPFAM" id="SSF51161">
    <property type="entry name" value="Trimeric LpxA-like enzymes"/>
    <property type="match status" value="1"/>
</dbReference>
<evidence type="ECO:0000313" key="4">
    <source>
        <dbReference type="Proteomes" id="UP000238415"/>
    </source>
</evidence>
<protein>
    <submittedName>
        <fullName evidence="3">Putative acetyltransferase</fullName>
        <ecNumber evidence="3">2.3.1.-</ecNumber>
    </submittedName>
</protein>
<dbReference type="InterPro" id="IPR011004">
    <property type="entry name" value="Trimer_LpxA-like_sf"/>
</dbReference>
<keyword evidence="1 3" id="KW-0808">Transferase</keyword>
<reference evidence="3 4" key="1">
    <citation type="submission" date="2018-03" db="EMBL/GenBank/DDBJ databases">
        <title>Genome sequence of Moorella humiferrea DSM 23265.</title>
        <authorList>
            <person name="Poehlein A."/>
            <person name="Daniel R."/>
        </authorList>
    </citation>
    <scope>NUCLEOTIDE SEQUENCE [LARGE SCALE GENOMIC DNA]</scope>
    <source>
        <strain evidence="3 4">DSM 23265</strain>
    </source>
</reference>
<dbReference type="InterPro" id="IPR001451">
    <property type="entry name" value="Hexapep"/>
</dbReference>
<dbReference type="EMBL" id="PVXM01000001">
    <property type="protein sequence ID" value="PRR76228.1"/>
    <property type="molecule type" value="Genomic_DNA"/>
</dbReference>
<sequence length="163" mass="17683">MRRTTIHRVDGPNAMALWPKVTPLWRVAWNFFWLEVSRFLPFLNLKNWILRRMVGIKIEATAAVGLMAMFDILRPDLISIGPGSVIGYNATILTHEFLPQSYRLGAVEIGAKVLIGANATILPGVSIGDGAIVGAGAVVTRDVPPQTMVGGVPARVIGKVEEL</sequence>
<accession>A0A2T0AYZ1</accession>
<keyword evidence="2" id="KW-0677">Repeat</keyword>
<name>A0A2T0AYZ1_9FIRM</name>